<reference evidence="1" key="1">
    <citation type="thesis" date="2020" institute="ProQuest LLC" country="789 East Eisenhower Parkway, Ann Arbor, MI, USA">
        <title>Comparative Genomics and Chromosome Evolution.</title>
        <authorList>
            <person name="Mudd A.B."/>
        </authorList>
    </citation>
    <scope>NUCLEOTIDE SEQUENCE</scope>
    <source>
        <strain evidence="1">237g6f4</strain>
        <tissue evidence="1">Blood</tissue>
    </source>
</reference>
<keyword evidence="2" id="KW-1185">Reference proteome</keyword>
<gene>
    <name evidence="1" type="ORF">GDO81_023441</name>
</gene>
<evidence type="ECO:0000313" key="1">
    <source>
        <dbReference type="EMBL" id="KAG8543892.1"/>
    </source>
</evidence>
<accession>A0AAV6Z475</accession>
<dbReference type="AlphaFoldDB" id="A0AAV6Z475"/>
<evidence type="ECO:0000313" key="2">
    <source>
        <dbReference type="Proteomes" id="UP000824782"/>
    </source>
</evidence>
<comment type="caution">
    <text evidence="1">The sequence shown here is derived from an EMBL/GenBank/DDBJ whole genome shotgun (WGS) entry which is preliminary data.</text>
</comment>
<name>A0AAV6Z475_ENGPU</name>
<organism evidence="1 2">
    <name type="scientific">Engystomops pustulosus</name>
    <name type="common">Tungara frog</name>
    <name type="synonym">Physalaemus pustulosus</name>
    <dbReference type="NCBI Taxonomy" id="76066"/>
    <lineage>
        <taxon>Eukaryota</taxon>
        <taxon>Metazoa</taxon>
        <taxon>Chordata</taxon>
        <taxon>Craniata</taxon>
        <taxon>Vertebrata</taxon>
        <taxon>Euteleostomi</taxon>
        <taxon>Amphibia</taxon>
        <taxon>Batrachia</taxon>
        <taxon>Anura</taxon>
        <taxon>Neobatrachia</taxon>
        <taxon>Hyloidea</taxon>
        <taxon>Leptodactylidae</taxon>
        <taxon>Leiuperinae</taxon>
        <taxon>Engystomops</taxon>
    </lineage>
</organism>
<proteinExistence type="predicted"/>
<dbReference type="EMBL" id="WNYA01002740">
    <property type="protein sequence ID" value="KAG8543892.1"/>
    <property type="molecule type" value="Genomic_DNA"/>
</dbReference>
<dbReference type="Proteomes" id="UP000824782">
    <property type="component" value="Unassembled WGS sequence"/>
</dbReference>
<sequence>MGSKSFLVTPLVTSVVNGVHQMPMMSYWALGSIIKMCSITMYCQNTYLQQLAALPKSERDTMGSMASVCRLELQMVEGLRVVGLSWRKPW</sequence>
<protein>
    <submittedName>
        <fullName evidence="1">Uncharacterized protein</fullName>
    </submittedName>
</protein>